<proteinExistence type="predicted"/>
<evidence type="ECO:0008006" key="4">
    <source>
        <dbReference type="Google" id="ProtNLM"/>
    </source>
</evidence>
<protein>
    <recommendedName>
        <fullName evidence="4">DUF4345 domain-containing protein</fullName>
    </recommendedName>
</protein>
<keyword evidence="1" id="KW-0472">Membrane</keyword>
<dbReference type="EMBL" id="LQPW01000148">
    <property type="protein sequence ID" value="ORW92706.1"/>
    <property type="molecule type" value="Genomic_DNA"/>
</dbReference>
<dbReference type="RefSeq" id="WP_085672380.1">
    <property type="nucleotide sequence ID" value="NZ_JACKRU010000753.1"/>
</dbReference>
<keyword evidence="3" id="KW-1185">Reference proteome</keyword>
<feature type="transmembrane region" description="Helical" evidence="1">
    <location>
        <begin position="62"/>
        <end position="80"/>
    </location>
</feature>
<reference evidence="2 3" key="1">
    <citation type="submission" date="2016-01" db="EMBL/GenBank/DDBJ databases">
        <title>The new phylogeny of the genus Mycobacterium.</title>
        <authorList>
            <person name="Tarcisio F."/>
            <person name="Conor M."/>
            <person name="Antonella G."/>
            <person name="Elisabetta G."/>
            <person name="Giulia F.S."/>
            <person name="Sara T."/>
            <person name="Anna F."/>
            <person name="Clotilde B."/>
            <person name="Roberto B."/>
            <person name="Veronica D.S."/>
            <person name="Fabio R."/>
            <person name="Monica P."/>
            <person name="Olivier J."/>
            <person name="Enrico T."/>
            <person name="Nicola S."/>
        </authorList>
    </citation>
    <scope>NUCLEOTIDE SEQUENCE [LARGE SCALE GENOMIC DNA]</scope>
    <source>
        <strain evidence="2 3">DSM 44166</strain>
    </source>
</reference>
<feature type="transmembrane region" description="Helical" evidence="1">
    <location>
        <begin position="36"/>
        <end position="57"/>
    </location>
</feature>
<name>A0A1X2DX41_MYCSZ</name>
<dbReference type="OrthoDB" id="3218431at2"/>
<sequence>MTSTAILLRIGLAASLAVSAISHTYLYIHGYQHIPAIGTAFLVQASVSFALALLILLGGPWWLCWGAAAVAGGSLVAFGLSRTVGVFGFVERGWDPAPHAALSVGAELLTVLLCATALHGLDRKRSSRLAVHPGIT</sequence>
<keyword evidence="1" id="KW-0812">Transmembrane</keyword>
<gene>
    <name evidence="2" type="ORF">AWC27_08210</name>
</gene>
<evidence type="ECO:0000313" key="3">
    <source>
        <dbReference type="Proteomes" id="UP000193317"/>
    </source>
</evidence>
<evidence type="ECO:0000313" key="2">
    <source>
        <dbReference type="EMBL" id="ORW92706.1"/>
    </source>
</evidence>
<dbReference type="Proteomes" id="UP000193317">
    <property type="component" value="Unassembled WGS sequence"/>
</dbReference>
<organism evidence="2 3">
    <name type="scientific">Mycobacterium szulgai</name>
    <dbReference type="NCBI Taxonomy" id="1787"/>
    <lineage>
        <taxon>Bacteria</taxon>
        <taxon>Bacillati</taxon>
        <taxon>Actinomycetota</taxon>
        <taxon>Actinomycetes</taxon>
        <taxon>Mycobacteriales</taxon>
        <taxon>Mycobacteriaceae</taxon>
        <taxon>Mycobacterium</taxon>
    </lineage>
</organism>
<dbReference type="AlphaFoldDB" id="A0A1X2DX41"/>
<evidence type="ECO:0000256" key="1">
    <source>
        <dbReference type="SAM" id="Phobius"/>
    </source>
</evidence>
<keyword evidence="1" id="KW-1133">Transmembrane helix</keyword>
<comment type="caution">
    <text evidence="2">The sequence shown here is derived from an EMBL/GenBank/DDBJ whole genome shotgun (WGS) entry which is preliminary data.</text>
</comment>
<feature type="transmembrane region" description="Helical" evidence="1">
    <location>
        <begin position="100"/>
        <end position="121"/>
    </location>
</feature>
<accession>A0A1X2DX41</accession>